<evidence type="ECO:0000313" key="3">
    <source>
        <dbReference type="Proteomes" id="UP000291343"/>
    </source>
</evidence>
<dbReference type="EMBL" id="QKKF02003874">
    <property type="protein sequence ID" value="RZF47604.1"/>
    <property type="molecule type" value="Genomic_DNA"/>
</dbReference>
<comment type="caution">
    <text evidence="2">The sequence shown here is derived from an EMBL/GenBank/DDBJ whole genome shotgun (WGS) entry which is preliminary data.</text>
</comment>
<reference evidence="2 3" key="1">
    <citation type="journal article" date="2017" name="Gigascience">
        <title>Genome sequence of the small brown planthopper, Laodelphax striatellus.</title>
        <authorList>
            <person name="Zhu J."/>
            <person name="Jiang F."/>
            <person name="Wang X."/>
            <person name="Yang P."/>
            <person name="Bao Y."/>
            <person name="Zhao W."/>
            <person name="Wang W."/>
            <person name="Lu H."/>
            <person name="Wang Q."/>
            <person name="Cui N."/>
            <person name="Li J."/>
            <person name="Chen X."/>
            <person name="Luo L."/>
            <person name="Yu J."/>
            <person name="Kang L."/>
            <person name="Cui F."/>
        </authorList>
    </citation>
    <scope>NUCLEOTIDE SEQUENCE [LARGE SCALE GENOMIC DNA]</scope>
    <source>
        <strain evidence="2">Lst14</strain>
        <tissue evidence="2">Whole body</tissue>
    </source>
</reference>
<dbReference type="AlphaFoldDB" id="A0A482XPQ1"/>
<evidence type="ECO:0000313" key="2">
    <source>
        <dbReference type="EMBL" id="RZF47604.1"/>
    </source>
</evidence>
<gene>
    <name evidence="1" type="ORF">LSTR_LSTR005065</name>
    <name evidence="2" type="ORF">LSTR_LSTR016922</name>
</gene>
<sequence>MEVVYNAMKCQKGALGRLNGGHLLPEVFEYSSPSFVVVGRSSEGARAPFPVLYDSFSSTVSSPGSFRELAVKRTRTKFTHCSWSSGPAQLSRIELVDALI</sequence>
<protein>
    <submittedName>
        <fullName evidence="2">Uncharacterized protein</fullName>
    </submittedName>
</protein>
<reference evidence="2" key="2">
    <citation type="submission" date="2019-02" db="EMBL/GenBank/DDBJ databases">
        <authorList>
            <person name="Zhu J."/>
            <person name="Jiang F."/>
            <person name="Wang X."/>
            <person name="Yang P."/>
            <person name="Bao Y."/>
            <person name="Zhao W."/>
            <person name="Wang W."/>
            <person name="Lu H."/>
            <person name="Wang Q."/>
            <person name="Cui N."/>
            <person name="Li J."/>
            <person name="Chen X."/>
            <person name="Luo L."/>
            <person name="Yu J."/>
            <person name="Kang L."/>
            <person name="Cui F."/>
        </authorList>
    </citation>
    <scope>NUCLEOTIDE SEQUENCE</scope>
    <source>
        <strain evidence="2">Lst14</strain>
        <tissue evidence="2">Whole body</tissue>
    </source>
</reference>
<evidence type="ECO:0000313" key="1">
    <source>
        <dbReference type="EMBL" id="RZF36752.1"/>
    </source>
</evidence>
<dbReference type="Proteomes" id="UP000291343">
    <property type="component" value="Unassembled WGS sequence"/>
</dbReference>
<name>A0A482XPQ1_LAOST</name>
<proteinExistence type="predicted"/>
<keyword evidence="3" id="KW-1185">Reference proteome</keyword>
<dbReference type="EMBL" id="QKKF02025899">
    <property type="protein sequence ID" value="RZF36752.1"/>
    <property type="molecule type" value="Genomic_DNA"/>
</dbReference>
<organism evidence="2 3">
    <name type="scientific">Laodelphax striatellus</name>
    <name type="common">Small brown planthopper</name>
    <name type="synonym">Delphax striatella</name>
    <dbReference type="NCBI Taxonomy" id="195883"/>
    <lineage>
        <taxon>Eukaryota</taxon>
        <taxon>Metazoa</taxon>
        <taxon>Ecdysozoa</taxon>
        <taxon>Arthropoda</taxon>
        <taxon>Hexapoda</taxon>
        <taxon>Insecta</taxon>
        <taxon>Pterygota</taxon>
        <taxon>Neoptera</taxon>
        <taxon>Paraneoptera</taxon>
        <taxon>Hemiptera</taxon>
        <taxon>Auchenorrhyncha</taxon>
        <taxon>Fulgoroidea</taxon>
        <taxon>Delphacidae</taxon>
        <taxon>Criomorphinae</taxon>
        <taxon>Laodelphax</taxon>
    </lineage>
</organism>
<dbReference type="InParanoid" id="A0A482XPQ1"/>
<accession>A0A482XPQ1</accession>